<reference evidence="1" key="1">
    <citation type="journal article" date="2021" name="Proc. Natl. Acad. Sci. U.S.A.">
        <title>A Catalog of Tens of Thousands of Viruses from Human Metagenomes Reveals Hidden Associations with Chronic Diseases.</title>
        <authorList>
            <person name="Tisza M.J."/>
            <person name="Buck C.B."/>
        </authorList>
    </citation>
    <scope>NUCLEOTIDE SEQUENCE</scope>
    <source>
        <strain evidence="1">Ct7Ex2</strain>
    </source>
</reference>
<dbReference type="EMBL" id="BK032576">
    <property type="protein sequence ID" value="DAF48855.1"/>
    <property type="molecule type" value="Genomic_DNA"/>
</dbReference>
<dbReference type="SUPFAM" id="SSF46689">
    <property type="entry name" value="Homeodomain-like"/>
    <property type="match status" value="1"/>
</dbReference>
<accession>A0A8S5SDT8</accession>
<evidence type="ECO:0000313" key="1">
    <source>
        <dbReference type="EMBL" id="DAF48855.1"/>
    </source>
</evidence>
<sequence>MGAKGKYAKWLLPDNLLRLQAWARDGLSNEQIAHNIGINQDTLYTWIKKYPEFSEALSRGKEVTDIVAENALYQKAIGIKETIMKPIKLKQVLYKNGKRISEKEYIKMVPEEVYVPPDVKALIFWLTNRKPEWRDKQEKELSGNIGINLVVDDDISTDD</sequence>
<name>A0A8S5SDT8_9CAUD</name>
<protein>
    <submittedName>
        <fullName evidence="1">Terminase small subunit</fullName>
    </submittedName>
</protein>
<proteinExistence type="predicted"/>
<dbReference type="Gene3D" id="1.10.10.60">
    <property type="entry name" value="Homeodomain-like"/>
    <property type="match status" value="1"/>
</dbReference>
<organism evidence="1">
    <name type="scientific">Podoviridae sp. ct7Ex2</name>
    <dbReference type="NCBI Taxonomy" id="2827722"/>
    <lineage>
        <taxon>Viruses</taxon>
        <taxon>Duplodnaviria</taxon>
        <taxon>Heunggongvirae</taxon>
        <taxon>Uroviricota</taxon>
        <taxon>Caudoviricetes</taxon>
    </lineage>
</organism>
<dbReference type="InterPro" id="IPR009057">
    <property type="entry name" value="Homeodomain-like_sf"/>
</dbReference>